<proteinExistence type="inferred from homology"/>
<dbReference type="GO" id="GO:0015833">
    <property type="term" value="P:peptide transport"/>
    <property type="evidence" value="ECO:0007669"/>
    <property type="project" value="TreeGrafter"/>
</dbReference>
<dbReference type="EMBL" id="NHON01000021">
    <property type="protein sequence ID" value="OWJ66665.1"/>
    <property type="molecule type" value="Genomic_DNA"/>
</dbReference>
<dbReference type="InterPro" id="IPR030678">
    <property type="entry name" value="Peptide/Ni-bd"/>
</dbReference>
<dbReference type="GO" id="GO:1904680">
    <property type="term" value="F:peptide transmembrane transporter activity"/>
    <property type="evidence" value="ECO:0007669"/>
    <property type="project" value="TreeGrafter"/>
</dbReference>
<dbReference type="InterPro" id="IPR023765">
    <property type="entry name" value="SBP_5_CS"/>
</dbReference>
<dbReference type="RefSeq" id="WP_088151556.1">
    <property type="nucleotide sequence ID" value="NZ_NHON01000021.1"/>
</dbReference>
<feature type="chain" id="PRO_5012307055" evidence="4">
    <location>
        <begin position="21"/>
        <end position="515"/>
    </location>
</feature>
<evidence type="ECO:0000256" key="3">
    <source>
        <dbReference type="ARBA" id="ARBA00022729"/>
    </source>
</evidence>
<dbReference type="InterPro" id="IPR039424">
    <property type="entry name" value="SBP_5"/>
</dbReference>
<evidence type="ECO:0000256" key="1">
    <source>
        <dbReference type="ARBA" id="ARBA00004418"/>
    </source>
</evidence>
<dbReference type="Gene3D" id="3.40.190.10">
    <property type="entry name" value="Periplasmic binding protein-like II"/>
    <property type="match status" value="1"/>
</dbReference>
<evidence type="ECO:0000256" key="4">
    <source>
        <dbReference type="SAM" id="SignalP"/>
    </source>
</evidence>
<dbReference type="OrthoDB" id="9803988at2"/>
<name>A0A211ZN13_9PROT</name>
<dbReference type="PANTHER" id="PTHR30290:SF38">
    <property type="entry name" value="D,D-DIPEPTIDE-BINDING PERIPLASMIC PROTEIN DDPA-RELATED"/>
    <property type="match status" value="1"/>
</dbReference>
<dbReference type="Pfam" id="PF00496">
    <property type="entry name" value="SBP_bac_5"/>
    <property type="match status" value="1"/>
</dbReference>
<dbReference type="GO" id="GO:0043190">
    <property type="term" value="C:ATP-binding cassette (ABC) transporter complex"/>
    <property type="evidence" value="ECO:0007669"/>
    <property type="project" value="InterPro"/>
</dbReference>
<protein>
    <submittedName>
        <fullName evidence="6">Peptide ABC transporter substrate-binding protein</fullName>
    </submittedName>
</protein>
<dbReference type="Gene3D" id="3.10.105.10">
    <property type="entry name" value="Dipeptide-binding Protein, Domain 3"/>
    <property type="match status" value="1"/>
</dbReference>
<dbReference type="Proteomes" id="UP000196655">
    <property type="component" value="Unassembled WGS sequence"/>
</dbReference>
<sequence>MKTIATSILAACLLATPAFAGGDTLLIRLNADIRSLDPGTNRDGNTDIVQTHLYEGLVAFKEDATIGPLLAKSIEVSPDGLTYTFPLREDVKFSNGAPLTSDDVLFAWKRYTDPATGWRCLTEVDGRGAVKVTGVTAPDAHTVVFTLETPSALFLGTLARPDCGGTGIYHRSSLGPDGQWQEPVATGPFKLAEWKRGQYIDLARNDAYAALPGKPDGLTGNKTAEVPKLRFLIIPDEATAKAALQTGDIDLNYDVESADVADYKSNPELVTDTSPTMNISDFLFQTKDPLLSDVRIRKAFLLSLDMVELVGQVTNGQSEPNNSPIPPASAYYKSAQAVVVQRDVEQAKRLLAEAGYNGQPIKMITNKRFAPMFDQAILAQAMAQEAGLNIELEVIDWATQQDRYLAGTYQIMSHGFSARLDPSLSFEMFSGDKTKQPRKVWDNPEAAKLLAASMATSDPAQRQALLDQLEALYRQDVAMITLYSGVRTGAARANVVGYKGWALGSPRAWGVSFKP</sequence>
<keyword evidence="3 4" id="KW-0732">Signal</keyword>
<dbReference type="GO" id="GO:0030288">
    <property type="term" value="C:outer membrane-bounded periplasmic space"/>
    <property type="evidence" value="ECO:0007669"/>
    <property type="project" value="UniProtKB-ARBA"/>
</dbReference>
<organism evidence="6 7">
    <name type="scientific">Inquilinus limosus</name>
    <dbReference type="NCBI Taxonomy" id="171674"/>
    <lineage>
        <taxon>Bacteria</taxon>
        <taxon>Pseudomonadati</taxon>
        <taxon>Pseudomonadota</taxon>
        <taxon>Alphaproteobacteria</taxon>
        <taxon>Rhodospirillales</taxon>
        <taxon>Rhodospirillaceae</taxon>
        <taxon>Inquilinus</taxon>
    </lineage>
</organism>
<feature type="domain" description="Solute-binding protein family 5" evidence="5">
    <location>
        <begin position="66"/>
        <end position="433"/>
    </location>
</feature>
<evidence type="ECO:0000256" key="2">
    <source>
        <dbReference type="ARBA" id="ARBA00005695"/>
    </source>
</evidence>
<comment type="caution">
    <text evidence="6">The sequence shown here is derived from an EMBL/GenBank/DDBJ whole genome shotgun (WGS) entry which is preliminary data.</text>
</comment>
<gene>
    <name evidence="6" type="ORF">BWR60_13520</name>
</gene>
<dbReference type="InterPro" id="IPR000914">
    <property type="entry name" value="SBP_5_dom"/>
</dbReference>
<feature type="signal peptide" evidence="4">
    <location>
        <begin position="1"/>
        <end position="20"/>
    </location>
</feature>
<dbReference type="Gene3D" id="3.90.76.10">
    <property type="entry name" value="Dipeptide-binding Protein, Domain 1"/>
    <property type="match status" value="1"/>
</dbReference>
<dbReference type="SUPFAM" id="SSF53850">
    <property type="entry name" value="Periplasmic binding protein-like II"/>
    <property type="match status" value="1"/>
</dbReference>
<keyword evidence="7" id="KW-1185">Reference proteome</keyword>
<evidence type="ECO:0000313" key="7">
    <source>
        <dbReference type="Proteomes" id="UP000196655"/>
    </source>
</evidence>
<accession>A0A211ZN13</accession>
<reference evidence="7" key="1">
    <citation type="submission" date="2017-05" db="EMBL/GenBank/DDBJ databases">
        <authorList>
            <person name="Macchi M."/>
            <person name="Festa S."/>
            <person name="Coppotelli B.M."/>
            <person name="Morelli I.S."/>
        </authorList>
    </citation>
    <scope>NUCLEOTIDE SEQUENCE [LARGE SCALE GENOMIC DNA]</scope>
    <source>
        <strain evidence="7">I</strain>
    </source>
</reference>
<evidence type="ECO:0000259" key="5">
    <source>
        <dbReference type="Pfam" id="PF00496"/>
    </source>
</evidence>
<comment type="subcellular location">
    <subcellularLocation>
        <location evidence="1">Periplasm</location>
    </subcellularLocation>
</comment>
<dbReference type="PANTHER" id="PTHR30290">
    <property type="entry name" value="PERIPLASMIC BINDING COMPONENT OF ABC TRANSPORTER"/>
    <property type="match status" value="1"/>
</dbReference>
<evidence type="ECO:0000313" key="6">
    <source>
        <dbReference type="EMBL" id="OWJ66665.1"/>
    </source>
</evidence>
<dbReference type="AlphaFoldDB" id="A0A211ZN13"/>
<dbReference type="PIRSF" id="PIRSF002741">
    <property type="entry name" value="MppA"/>
    <property type="match status" value="1"/>
</dbReference>
<comment type="similarity">
    <text evidence="2">Belongs to the bacterial solute-binding protein 5 family.</text>
</comment>
<dbReference type="PROSITE" id="PS01040">
    <property type="entry name" value="SBP_BACTERIAL_5"/>
    <property type="match status" value="1"/>
</dbReference>